<dbReference type="InterPro" id="IPR043502">
    <property type="entry name" value="DNA/RNA_pol_sf"/>
</dbReference>
<accession>H5SCL7</accession>
<evidence type="ECO:0000313" key="1">
    <source>
        <dbReference type="EMBL" id="BAL53903.1"/>
    </source>
</evidence>
<sequence length="1083" mass="122251">MSTEPPEFTLDIAVRAHTLTAENNTPEHKPNAPGYESWWDAWPHHILVIDTETTTDLSQRLRFGVFRTYELSAPWMLNYTLLCEGLFYADDLPDSDLETLKTYAQARREGDLEGEGGGPLTCLSHSAFLNQVFAPFLKKNGLVVGFNLPYDLSRIALGWSVARGKSDGKLVAGGFSLWFKEYTDTDGQHHPDKFAPRICIRNLNSKASFIQATRPWKRPTNYANAQPRFLDLRTLTYALTGRGHTLDSAAREFSCVHAKAHAEKHGGPLTPDYITYTRTDVLVTWELYEKLIEEYRQHPIPTPPDKAYSTASVGKGYLKAMGIHSPRLDTSHVPEPPDQVMGYAMSAYYGGRAECHIRKLPVPVIYCDFTSMYPTVCTLMGLWRFVTAESIRVEDATQDVQALLDGLTPDDLYRPETWRKLPCIVQIALDGRNRLPVRAEYTPGKRNIGLNALISTTPLWYTLPDVAASKLLTGNTPHVLRALRFTPGAPQNGLCPVSLRSAIWVNPYQDDLFKRLIEERKRLKGDAHLSPVEQARHDLALKIIANATSYGIWAELNRDDDDPDAEEQDVRVFAHLEGPYTARTKHPERPGPFYFPPIAALITGAARLMLALAQHEVEKREGTYAFMDTDSIAIVADQKRGAIEYTDHHKVRRSLPVLGHEDVHEIVAKFEALNPYDKQVIPGSILKIEATHGQLPPLLRIHPRTYSLREGETAPLKGYLAWDRARGHMVFLPKENARQEDIPMAQLWILAVAAKRYVLILETKGYAILVKNTELVLGNFLDPKRDEEWVKTFWLTAFAQARYGADTTWPGHWTETPALVRFTLNTPALLNWVEPYNRGKSTRMGLKPFNFMVHAFINPLGTHEAWKDANLVAPYTTPEKAKNIRWLDLKTGKFVHIDVWSDYGAESGDVNVKSYADQADEYLQSAEPKYIALGDKRPGDTRAIGVLAHITVRAKRINVVGKETSIREEKQAQLLGKDAWQNVYQRDDWDKVKPMLNAIPTCRIIADLGTTQSNIQRWCNGTRPKPETLETLVPYLLGKLRERSPDVSPLTDRELLDWEGLDNLVSRFCSEGRNGQSEGLTKG</sequence>
<reference evidence="1" key="2">
    <citation type="journal article" date="2012" name="PLoS ONE">
        <title>A Deeply Branching Thermophilic Bacterium with an Ancient Acetyl-CoA Pathway Dominates a Subsurface Ecosystem.</title>
        <authorList>
            <person name="Takami H."/>
            <person name="Noguchi H."/>
            <person name="Takaki Y."/>
            <person name="Uchiyama I."/>
            <person name="Toyoda A."/>
            <person name="Nishi S."/>
            <person name="Chee G.-J."/>
            <person name="Arai W."/>
            <person name="Nunoura T."/>
            <person name="Itoh T."/>
            <person name="Hattori M."/>
            <person name="Takai K."/>
        </authorList>
    </citation>
    <scope>NUCLEOTIDE SEQUENCE</scope>
</reference>
<dbReference type="AlphaFoldDB" id="H5SCL7"/>
<protein>
    <submittedName>
        <fullName evidence="1">Hypothetical conserved protein</fullName>
    </submittedName>
</protein>
<gene>
    <name evidence="1" type="ORF">HGMM_F11C09C11</name>
</gene>
<organism evidence="1">
    <name type="scientific">uncultured prokaryote</name>
    <dbReference type="NCBI Taxonomy" id="198431"/>
    <lineage>
        <taxon>unclassified sequences</taxon>
        <taxon>environmental samples</taxon>
    </lineage>
</organism>
<reference evidence="1" key="1">
    <citation type="journal article" date="2005" name="Environ. Microbiol.">
        <title>Genetic and functional properties of uncultivated thermophilic crenarchaeotes from a subsurface gold mine as revealed by analysis of genome fragments.</title>
        <authorList>
            <person name="Nunoura T."/>
            <person name="Hirayama H."/>
            <person name="Takami H."/>
            <person name="Oida H."/>
            <person name="Nishi S."/>
            <person name="Shimamura S."/>
            <person name="Suzuki Y."/>
            <person name="Inagaki F."/>
            <person name="Takai K."/>
            <person name="Nealson K.H."/>
            <person name="Horikoshi K."/>
        </authorList>
    </citation>
    <scope>NUCLEOTIDE SEQUENCE</scope>
</reference>
<name>H5SCL7_9ZZZZ</name>
<proteinExistence type="predicted"/>
<dbReference type="EMBL" id="AP011671">
    <property type="protein sequence ID" value="BAL53903.1"/>
    <property type="molecule type" value="Genomic_DNA"/>
</dbReference>
<dbReference type="SUPFAM" id="SSF56672">
    <property type="entry name" value="DNA/RNA polymerases"/>
    <property type="match status" value="1"/>
</dbReference>